<keyword evidence="3" id="KW-1185">Reference proteome</keyword>
<reference evidence="2" key="1">
    <citation type="journal article" date="2023" name="G3 (Bethesda)">
        <title>A reference genome for the long-term kleptoplast-retaining sea slug Elysia crispata morphotype clarki.</title>
        <authorList>
            <person name="Eastman K.E."/>
            <person name="Pendleton A.L."/>
            <person name="Shaikh M.A."/>
            <person name="Suttiyut T."/>
            <person name="Ogas R."/>
            <person name="Tomko P."/>
            <person name="Gavelis G."/>
            <person name="Widhalm J.R."/>
            <person name="Wisecaver J.H."/>
        </authorList>
    </citation>
    <scope>NUCLEOTIDE SEQUENCE</scope>
    <source>
        <strain evidence="2">ECLA1</strain>
    </source>
</reference>
<accession>A0AAE1AWF3</accession>
<evidence type="ECO:0000313" key="3">
    <source>
        <dbReference type="Proteomes" id="UP001283361"/>
    </source>
</evidence>
<comment type="caution">
    <text evidence="2">The sequence shown here is derived from an EMBL/GenBank/DDBJ whole genome shotgun (WGS) entry which is preliminary data.</text>
</comment>
<name>A0AAE1AWF3_9GAST</name>
<proteinExistence type="predicted"/>
<dbReference type="Proteomes" id="UP001283361">
    <property type="component" value="Unassembled WGS sequence"/>
</dbReference>
<gene>
    <name evidence="2" type="ORF">RRG08_001076</name>
</gene>
<evidence type="ECO:0000313" key="2">
    <source>
        <dbReference type="EMBL" id="KAK3794929.1"/>
    </source>
</evidence>
<feature type="region of interest" description="Disordered" evidence="1">
    <location>
        <begin position="48"/>
        <end position="81"/>
    </location>
</feature>
<dbReference type="EMBL" id="JAWDGP010001087">
    <property type="protein sequence ID" value="KAK3794929.1"/>
    <property type="molecule type" value="Genomic_DNA"/>
</dbReference>
<evidence type="ECO:0000256" key="1">
    <source>
        <dbReference type="SAM" id="MobiDB-lite"/>
    </source>
</evidence>
<protein>
    <submittedName>
        <fullName evidence="2">Uncharacterized protein</fullName>
    </submittedName>
</protein>
<feature type="region of interest" description="Disordered" evidence="1">
    <location>
        <begin position="1"/>
        <end position="20"/>
    </location>
</feature>
<sequence length="81" mass="9068">MVTHAERLRLFSQGSPAESEALHRTQQVHIFSQGSYNTLTDWVLSASRRAMSRQSGQSKRTSDERNKGEISKDGVEMGQTS</sequence>
<feature type="compositionally biased region" description="Basic and acidic residues" evidence="1">
    <location>
        <begin position="60"/>
        <end position="75"/>
    </location>
</feature>
<organism evidence="2 3">
    <name type="scientific">Elysia crispata</name>
    <name type="common">lettuce slug</name>
    <dbReference type="NCBI Taxonomy" id="231223"/>
    <lineage>
        <taxon>Eukaryota</taxon>
        <taxon>Metazoa</taxon>
        <taxon>Spiralia</taxon>
        <taxon>Lophotrochozoa</taxon>
        <taxon>Mollusca</taxon>
        <taxon>Gastropoda</taxon>
        <taxon>Heterobranchia</taxon>
        <taxon>Euthyneura</taxon>
        <taxon>Panpulmonata</taxon>
        <taxon>Sacoglossa</taxon>
        <taxon>Placobranchoidea</taxon>
        <taxon>Plakobranchidae</taxon>
        <taxon>Elysia</taxon>
    </lineage>
</organism>
<dbReference type="AlphaFoldDB" id="A0AAE1AWF3"/>